<comment type="caution">
    <text evidence="1">The sequence shown here is derived from an EMBL/GenBank/DDBJ whole genome shotgun (WGS) entry which is preliminary data.</text>
</comment>
<dbReference type="NCBIfam" id="TIGR00738">
    <property type="entry name" value="rrf2_super"/>
    <property type="match status" value="1"/>
</dbReference>
<protein>
    <recommendedName>
        <fullName evidence="3">Rrf2 family transcriptional regulator</fullName>
    </recommendedName>
</protein>
<dbReference type="AlphaFoldDB" id="A0A1F4XIL8"/>
<evidence type="ECO:0000313" key="2">
    <source>
        <dbReference type="Proteomes" id="UP000177521"/>
    </source>
</evidence>
<dbReference type="EMBL" id="MEWS01000038">
    <property type="protein sequence ID" value="OGC81532.1"/>
    <property type="molecule type" value="Genomic_DNA"/>
</dbReference>
<evidence type="ECO:0000313" key="1">
    <source>
        <dbReference type="EMBL" id="OGC81532.1"/>
    </source>
</evidence>
<dbReference type="PANTHER" id="PTHR33221:SF15">
    <property type="entry name" value="HTH-TYPE TRANSCRIPTIONAL REGULATOR YWGB-RELATED"/>
    <property type="match status" value="1"/>
</dbReference>
<organism evidence="1 2">
    <name type="scientific">Candidatus Abawacabacteria bacterium RIFCSPHIGHO2_01_FULL_46_8</name>
    <dbReference type="NCBI Taxonomy" id="1817815"/>
    <lineage>
        <taxon>Bacteria</taxon>
        <taxon>Candidatus Abawacaibacteriota</taxon>
    </lineage>
</organism>
<dbReference type="Gene3D" id="1.10.10.10">
    <property type="entry name" value="Winged helix-like DNA-binding domain superfamily/Winged helix DNA-binding domain"/>
    <property type="match status" value="1"/>
</dbReference>
<gene>
    <name evidence="1" type="ORF">A2788_02050</name>
</gene>
<dbReference type="InterPro" id="IPR036390">
    <property type="entry name" value="WH_DNA-bd_sf"/>
</dbReference>
<name>A0A1F4XIL8_9BACT</name>
<accession>A0A1F4XIL8</accession>
<proteinExistence type="predicted"/>
<dbReference type="GO" id="GO:0005829">
    <property type="term" value="C:cytosol"/>
    <property type="evidence" value="ECO:0007669"/>
    <property type="project" value="TreeGrafter"/>
</dbReference>
<sequence>MKISAKSEYAALALLDIYEQVAAGREIARPAVTLDQIIKRHRFPRELLRKILQQLVNAKILMSNPGKNGGFLPQKTASQVSLFDILALFEHRPYLNNCTTKKVECKVQSSCRVGNIWQKAQLALDEVLKRTSFSSLLPAVKESKSGLRVLVNSSSAK</sequence>
<dbReference type="InterPro" id="IPR000944">
    <property type="entry name" value="Tscrpt_reg_Rrf2"/>
</dbReference>
<dbReference type="Proteomes" id="UP000177521">
    <property type="component" value="Unassembled WGS sequence"/>
</dbReference>
<reference evidence="1 2" key="1">
    <citation type="journal article" date="2016" name="Nat. Commun.">
        <title>Thousands of microbial genomes shed light on interconnected biogeochemical processes in an aquifer system.</title>
        <authorList>
            <person name="Anantharaman K."/>
            <person name="Brown C.T."/>
            <person name="Hug L.A."/>
            <person name="Sharon I."/>
            <person name="Castelle C.J."/>
            <person name="Probst A.J."/>
            <person name="Thomas B.C."/>
            <person name="Singh A."/>
            <person name="Wilkins M.J."/>
            <person name="Karaoz U."/>
            <person name="Brodie E.L."/>
            <person name="Williams K.H."/>
            <person name="Hubbard S.S."/>
            <person name="Banfield J.F."/>
        </authorList>
    </citation>
    <scope>NUCLEOTIDE SEQUENCE [LARGE SCALE GENOMIC DNA]</scope>
</reference>
<dbReference type="SUPFAM" id="SSF46785">
    <property type="entry name" value="Winged helix' DNA-binding domain"/>
    <property type="match status" value="1"/>
</dbReference>
<evidence type="ECO:0008006" key="3">
    <source>
        <dbReference type="Google" id="ProtNLM"/>
    </source>
</evidence>
<dbReference type="PROSITE" id="PS51197">
    <property type="entry name" value="HTH_RRF2_2"/>
    <property type="match status" value="1"/>
</dbReference>
<dbReference type="PANTHER" id="PTHR33221">
    <property type="entry name" value="WINGED HELIX-TURN-HELIX TRANSCRIPTIONAL REGULATOR, RRF2 FAMILY"/>
    <property type="match status" value="1"/>
</dbReference>
<dbReference type="GO" id="GO:0003700">
    <property type="term" value="F:DNA-binding transcription factor activity"/>
    <property type="evidence" value="ECO:0007669"/>
    <property type="project" value="TreeGrafter"/>
</dbReference>
<dbReference type="InterPro" id="IPR036388">
    <property type="entry name" value="WH-like_DNA-bd_sf"/>
</dbReference>
<dbReference type="Pfam" id="PF02082">
    <property type="entry name" value="Rrf2"/>
    <property type="match status" value="1"/>
</dbReference>